<evidence type="ECO:0000256" key="2">
    <source>
        <dbReference type="ARBA" id="ARBA00023002"/>
    </source>
</evidence>
<gene>
    <name evidence="3" type="ORF">NS226_04460</name>
</gene>
<protein>
    <submittedName>
        <fullName evidence="3">Short-chain dehydrogenase</fullName>
    </submittedName>
</protein>
<organism evidence="3 4">
    <name type="scientific">Aureimonas ureilytica</name>
    <dbReference type="NCBI Taxonomy" id="401562"/>
    <lineage>
        <taxon>Bacteria</taxon>
        <taxon>Pseudomonadati</taxon>
        <taxon>Pseudomonadota</taxon>
        <taxon>Alphaproteobacteria</taxon>
        <taxon>Hyphomicrobiales</taxon>
        <taxon>Aurantimonadaceae</taxon>
        <taxon>Aureimonas</taxon>
    </lineage>
</organism>
<dbReference type="Pfam" id="PF00106">
    <property type="entry name" value="adh_short"/>
    <property type="match status" value="1"/>
</dbReference>
<dbReference type="InterPro" id="IPR002347">
    <property type="entry name" value="SDR_fam"/>
</dbReference>
<dbReference type="RefSeq" id="WP_153005294.1">
    <property type="nucleotide sequence ID" value="NZ_LDPZ01000009.1"/>
</dbReference>
<dbReference type="Proteomes" id="UP000078272">
    <property type="component" value="Unassembled WGS sequence"/>
</dbReference>
<dbReference type="SUPFAM" id="SSF51735">
    <property type="entry name" value="NAD(P)-binding Rossmann-fold domains"/>
    <property type="match status" value="1"/>
</dbReference>
<dbReference type="PRINTS" id="PR00081">
    <property type="entry name" value="GDHRDH"/>
</dbReference>
<evidence type="ECO:0000313" key="3">
    <source>
        <dbReference type="EMBL" id="KTQ97408.1"/>
    </source>
</evidence>
<dbReference type="AlphaFoldDB" id="A0A175RDM5"/>
<accession>A0A175RDM5</accession>
<sequence>MKTAVVTGASAGIGLAIAERFVRAGWRVALIARGAERLADAKRQLEAQGGTVLILPADVADAAAVNAAADRIVSQFGGIDAWVNNAMSTVVAPAWDITPDEYARVTATTYLSQIYGTLAALRIMRRARR</sequence>
<dbReference type="PANTHER" id="PTHR44196:SF1">
    <property type="entry name" value="DEHYDROGENASE_REDUCTASE SDR FAMILY MEMBER 7B"/>
    <property type="match status" value="1"/>
</dbReference>
<comment type="similarity">
    <text evidence="1">Belongs to the short-chain dehydrogenases/reductases (SDR) family.</text>
</comment>
<dbReference type="InterPro" id="IPR036291">
    <property type="entry name" value="NAD(P)-bd_dom_sf"/>
</dbReference>
<comment type="caution">
    <text evidence="3">The sequence shown here is derived from an EMBL/GenBank/DDBJ whole genome shotgun (WGS) entry which is preliminary data.</text>
</comment>
<dbReference type="GO" id="GO:0016491">
    <property type="term" value="F:oxidoreductase activity"/>
    <property type="evidence" value="ECO:0007669"/>
    <property type="project" value="UniProtKB-KW"/>
</dbReference>
<evidence type="ECO:0000256" key="1">
    <source>
        <dbReference type="ARBA" id="ARBA00006484"/>
    </source>
</evidence>
<dbReference type="OrthoDB" id="9781689at2"/>
<dbReference type="GO" id="GO:0016020">
    <property type="term" value="C:membrane"/>
    <property type="evidence" value="ECO:0007669"/>
    <property type="project" value="TreeGrafter"/>
</dbReference>
<proteinExistence type="inferred from homology"/>
<dbReference type="PANTHER" id="PTHR44196">
    <property type="entry name" value="DEHYDROGENASE/REDUCTASE SDR FAMILY MEMBER 7B"/>
    <property type="match status" value="1"/>
</dbReference>
<name>A0A175RDM5_9HYPH</name>
<feature type="non-terminal residue" evidence="3">
    <location>
        <position position="129"/>
    </location>
</feature>
<evidence type="ECO:0000313" key="4">
    <source>
        <dbReference type="Proteomes" id="UP000078272"/>
    </source>
</evidence>
<reference evidence="3 4" key="1">
    <citation type="journal article" date="2016" name="Front. Microbiol.">
        <title>Genomic Resource of Rice Seed Associated Bacteria.</title>
        <authorList>
            <person name="Midha S."/>
            <person name="Bansal K."/>
            <person name="Sharma S."/>
            <person name="Kumar N."/>
            <person name="Patil P.P."/>
            <person name="Chaudhry V."/>
            <person name="Patil P.B."/>
        </authorList>
    </citation>
    <scope>NUCLEOTIDE SEQUENCE [LARGE SCALE GENOMIC DNA]</scope>
    <source>
        <strain evidence="3 4">NS226</strain>
    </source>
</reference>
<keyword evidence="2" id="KW-0560">Oxidoreductase</keyword>
<dbReference type="Gene3D" id="3.40.50.720">
    <property type="entry name" value="NAD(P)-binding Rossmann-like Domain"/>
    <property type="match status" value="1"/>
</dbReference>
<dbReference type="EMBL" id="LDPZ01000009">
    <property type="protein sequence ID" value="KTQ97408.1"/>
    <property type="molecule type" value="Genomic_DNA"/>
</dbReference>